<comment type="caution">
    <text evidence="1">The sequence shown here is derived from an EMBL/GenBank/DDBJ whole genome shotgun (WGS) entry which is preliminary data.</text>
</comment>
<keyword evidence="2" id="KW-1185">Reference proteome</keyword>
<gene>
    <name evidence="1" type="ORF">NLG97_g6953</name>
</gene>
<proteinExistence type="predicted"/>
<sequence>MRLAAIIRAVISASFATAASKPSPNDAHSLETRDASSFVGRWTTWGKIDSGITPEITFHPNAKIAAEWSNNNTHINVFTTDNTGAVYTAEFDYAWKEWRAWSPVHAETKFAVGATVTMLWRGDYRLHLFITDASGGVWYAFRDDGVPEWTPWFSIHPEMKFGAGATVTAVARDAHHMDLFICDNDGAVWSTWWDGGDLEGWRPWFLIDPNQSFNLKQVTTVRAHAERARESRETARGSPLLHLLRWRPSRDGDALEARRVAGRVWGKLWRREERRERNRNYRALNR</sequence>
<dbReference type="Proteomes" id="UP001148737">
    <property type="component" value="Unassembled WGS sequence"/>
</dbReference>
<organism evidence="1 2">
    <name type="scientific">Lecanicillium saksenae</name>
    <dbReference type="NCBI Taxonomy" id="468837"/>
    <lineage>
        <taxon>Eukaryota</taxon>
        <taxon>Fungi</taxon>
        <taxon>Dikarya</taxon>
        <taxon>Ascomycota</taxon>
        <taxon>Pezizomycotina</taxon>
        <taxon>Sordariomycetes</taxon>
        <taxon>Hypocreomycetidae</taxon>
        <taxon>Hypocreales</taxon>
        <taxon>Cordycipitaceae</taxon>
        <taxon>Lecanicillium</taxon>
    </lineage>
</organism>
<evidence type="ECO:0000313" key="1">
    <source>
        <dbReference type="EMBL" id="KAJ3484864.1"/>
    </source>
</evidence>
<accession>A0ACC1QRZ3</accession>
<evidence type="ECO:0000313" key="2">
    <source>
        <dbReference type="Proteomes" id="UP001148737"/>
    </source>
</evidence>
<dbReference type="EMBL" id="JANAKD010000995">
    <property type="protein sequence ID" value="KAJ3484864.1"/>
    <property type="molecule type" value="Genomic_DNA"/>
</dbReference>
<reference evidence="1" key="1">
    <citation type="submission" date="2022-07" db="EMBL/GenBank/DDBJ databases">
        <title>Genome Sequence of Lecanicillium saksenae.</title>
        <authorList>
            <person name="Buettner E."/>
        </authorList>
    </citation>
    <scope>NUCLEOTIDE SEQUENCE</scope>
    <source>
        <strain evidence="1">VT-O1</strain>
    </source>
</reference>
<protein>
    <submittedName>
        <fullName evidence="1">Uncharacterized protein</fullName>
    </submittedName>
</protein>
<name>A0ACC1QRZ3_9HYPO</name>